<dbReference type="GO" id="GO:0009229">
    <property type="term" value="P:thiamine diphosphate biosynthetic process"/>
    <property type="evidence" value="ECO:0007669"/>
    <property type="project" value="UniProtKB-UniRule"/>
</dbReference>
<feature type="binding site" evidence="2">
    <location>
        <position position="32"/>
    </location>
    <ligand>
        <name>Mg(2+)</name>
        <dbReference type="ChEBI" id="CHEBI:18420"/>
        <label>3</label>
    </ligand>
</feature>
<feature type="domain" description="PurM-like N-terminal" evidence="3">
    <location>
        <begin position="30"/>
        <end position="140"/>
    </location>
</feature>
<feature type="binding site" evidence="2">
    <location>
        <position position="45"/>
    </location>
    <ligand>
        <name>Mg(2+)</name>
        <dbReference type="ChEBI" id="CHEBI:18420"/>
        <label>4</label>
    </ligand>
</feature>
<keyword evidence="2 5" id="KW-0418">Kinase</keyword>
<keyword evidence="6" id="KW-1185">Reference proteome</keyword>
<comment type="catalytic activity">
    <reaction evidence="2">
        <text>thiamine phosphate + ATP = thiamine diphosphate + ADP</text>
        <dbReference type="Rhea" id="RHEA:15913"/>
        <dbReference type="ChEBI" id="CHEBI:30616"/>
        <dbReference type="ChEBI" id="CHEBI:37575"/>
        <dbReference type="ChEBI" id="CHEBI:58937"/>
        <dbReference type="ChEBI" id="CHEBI:456216"/>
        <dbReference type="EC" id="2.7.4.16"/>
    </reaction>
</comment>
<keyword evidence="2 5" id="KW-0808">Transferase</keyword>
<dbReference type="InterPro" id="IPR016188">
    <property type="entry name" value="PurM-like_N"/>
</dbReference>
<feature type="binding site" evidence="2">
    <location>
        <position position="76"/>
    </location>
    <ligand>
        <name>Mg(2+)</name>
        <dbReference type="ChEBI" id="CHEBI:18420"/>
        <label>3</label>
    </ligand>
</feature>
<feature type="binding site" evidence="2">
    <location>
        <position position="32"/>
    </location>
    <ligand>
        <name>Mg(2+)</name>
        <dbReference type="ChEBI" id="CHEBI:18420"/>
        <label>4</label>
    </ligand>
</feature>
<dbReference type="Gene3D" id="3.90.650.10">
    <property type="entry name" value="PurM-like C-terminal domain"/>
    <property type="match status" value="1"/>
</dbReference>
<dbReference type="OrthoDB" id="9802811at2"/>
<keyword evidence="2" id="KW-0460">Magnesium</keyword>
<reference evidence="5 6" key="1">
    <citation type="submission" date="2019-02" db="EMBL/GenBank/DDBJ databases">
        <title>Deep-cultivation of Planctomycetes and their phenomic and genomic characterization uncovers novel biology.</title>
        <authorList>
            <person name="Wiegand S."/>
            <person name="Jogler M."/>
            <person name="Boedeker C."/>
            <person name="Pinto D."/>
            <person name="Vollmers J."/>
            <person name="Rivas-Marin E."/>
            <person name="Kohn T."/>
            <person name="Peeters S.H."/>
            <person name="Heuer A."/>
            <person name="Rast P."/>
            <person name="Oberbeckmann S."/>
            <person name="Bunk B."/>
            <person name="Jeske O."/>
            <person name="Meyerdierks A."/>
            <person name="Storesund J.E."/>
            <person name="Kallscheuer N."/>
            <person name="Luecker S."/>
            <person name="Lage O.M."/>
            <person name="Pohl T."/>
            <person name="Merkel B.J."/>
            <person name="Hornburger P."/>
            <person name="Mueller R.-W."/>
            <person name="Bruemmer F."/>
            <person name="Labrenz M."/>
            <person name="Spormann A.M."/>
            <person name="Op den Camp H."/>
            <person name="Overmann J."/>
            <person name="Amann R."/>
            <person name="Jetten M.S.M."/>
            <person name="Mascher T."/>
            <person name="Medema M.H."/>
            <person name="Devos D.P."/>
            <person name="Kaster A.-K."/>
            <person name="Ovreas L."/>
            <person name="Rohde M."/>
            <person name="Galperin M.Y."/>
            <person name="Jogler C."/>
        </authorList>
    </citation>
    <scope>NUCLEOTIDE SEQUENCE [LARGE SCALE GENOMIC DNA]</scope>
    <source>
        <strain evidence="5 6">Pan44</strain>
    </source>
</reference>
<feature type="binding site" evidence="2">
    <location>
        <position position="200"/>
    </location>
    <ligand>
        <name>ATP</name>
        <dbReference type="ChEBI" id="CHEBI:30616"/>
    </ligand>
</feature>
<evidence type="ECO:0000259" key="3">
    <source>
        <dbReference type="Pfam" id="PF00586"/>
    </source>
</evidence>
<proteinExistence type="inferred from homology"/>
<dbReference type="Proteomes" id="UP000315700">
    <property type="component" value="Chromosome"/>
</dbReference>
<dbReference type="UniPathway" id="UPA00060">
    <property type="reaction ID" value="UER00142"/>
</dbReference>
<dbReference type="GO" id="GO:0009030">
    <property type="term" value="F:thiamine-phosphate kinase activity"/>
    <property type="evidence" value="ECO:0007669"/>
    <property type="project" value="UniProtKB-UniRule"/>
</dbReference>
<feature type="binding site" evidence="2">
    <location>
        <position position="46"/>
    </location>
    <ligand>
        <name>Mg(2+)</name>
        <dbReference type="ChEBI" id="CHEBI:18420"/>
        <label>1</label>
    </ligand>
</feature>
<feature type="binding site" evidence="2">
    <location>
        <position position="198"/>
    </location>
    <ligand>
        <name>Mg(2+)</name>
        <dbReference type="ChEBI" id="CHEBI:18420"/>
        <label>3</label>
    </ligand>
</feature>
<dbReference type="KEGG" id="ccos:Pan44_48180"/>
<dbReference type="GO" id="GO:0000287">
    <property type="term" value="F:magnesium ion binding"/>
    <property type="evidence" value="ECO:0007669"/>
    <property type="project" value="UniProtKB-UniRule"/>
</dbReference>
<organism evidence="5 6">
    <name type="scientific">Caulifigura coniformis</name>
    <dbReference type="NCBI Taxonomy" id="2527983"/>
    <lineage>
        <taxon>Bacteria</taxon>
        <taxon>Pseudomonadati</taxon>
        <taxon>Planctomycetota</taxon>
        <taxon>Planctomycetia</taxon>
        <taxon>Planctomycetales</taxon>
        <taxon>Planctomycetaceae</taxon>
        <taxon>Caulifigura</taxon>
    </lineage>
</organism>
<keyword evidence="1 2" id="KW-0784">Thiamine biosynthesis</keyword>
<dbReference type="InterPro" id="IPR010918">
    <property type="entry name" value="PurM-like_C_dom"/>
</dbReference>
<dbReference type="PANTHER" id="PTHR30270">
    <property type="entry name" value="THIAMINE-MONOPHOSPHATE KINASE"/>
    <property type="match status" value="1"/>
</dbReference>
<gene>
    <name evidence="2 5" type="primary">thiL</name>
    <name evidence="5" type="ORF">Pan44_48180</name>
</gene>
<dbReference type="EMBL" id="CP036271">
    <property type="protein sequence ID" value="QDT56758.1"/>
    <property type="molecule type" value="Genomic_DNA"/>
</dbReference>
<comment type="miscellaneous">
    <text evidence="2">Reaction mechanism of ThiL seems to utilize a direct, inline transfer of the gamma-phosphate of ATP to TMP rather than a phosphorylated enzyme intermediate.</text>
</comment>
<feature type="binding site" evidence="2">
    <location>
        <position position="76"/>
    </location>
    <ligand>
        <name>Mg(2+)</name>
        <dbReference type="ChEBI" id="CHEBI:18420"/>
        <label>4</label>
    </ligand>
</feature>
<evidence type="ECO:0000313" key="5">
    <source>
        <dbReference type="EMBL" id="QDT56758.1"/>
    </source>
</evidence>
<dbReference type="Pfam" id="PF00586">
    <property type="entry name" value="AIRS"/>
    <property type="match status" value="1"/>
</dbReference>
<dbReference type="SUPFAM" id="SSF56042">
    <property type="entry name" value="PurM C-terminal domain-like"/>
    <property type="match status" value="1"/>
</dbReference>
<dbReference type="Gene3D" id="3.30.1330.10">
    <property type="entry name" value="PurM-like, N-terminal domain"/>
    <property type="match status" value="1"/>
</dbReference>
<dbReference type="SUPFAM" id="SSF55326">
    <property type="entry name" value="PurM N-terminal domain-like"/>
    <property type="match status" value="1"/>
</dbReference>
<dbReference type="PANTHER" id="PTHR30270:SF0">
    <property type="entry name" value="THIAMINE-MONOPHOSPHATE KINASE"/>
    <property type="match status" value="1"/>
</dbReference>
<dbReference type="CDD" id="cd02194">
    <property type="entry name" value="ThiL"/>
    <property type="match status" value="1"/>
</dbReference>
<dbReference type="InterPro" id="IPR006283">
    <property type="entry name" value="ThiL-like"/>
</dbReference>
<protein>
    <recommendedName>
        <fullName evidence="2">Thiamine-monophosphate kinase</fullName>
        <shortName evidence="2">TMP kinase</shortName>
        <shortName evidence="2">Thiamine-phosphate kinase</shortName>
        <ecNumber evidence="2">2.7.4.16</ecNumber>
    </recommendedName>
</protein>
<evidence type="ECO:0000256" key="1">
    <source>
        <dbReference type="ARBA" id="ARBA00022977"/>
    </source>
</evidence>
<feature type="binding site" evidence="2">
    <location>
        <position position="47"/>
    </location>
    <ligand>
        <name>Mg(2+)</name>
        <dbReference type="ChEBI" id="CHEBI:18420"/>
        <label>1</label>
    </ligand>
</feature>
<dbReference type="InterPro" id="IPR036921">
    <property type="entry name" value="PurM-like_N_sf"/>
</dbReference>
<accession>A0A517SKW9</accession>
<feature type="domain" description="PurM-like C-terminal" evidence="4">
    <location>
        <begin position="179"/>
        <end position="285"/>
    </location>
</feature>
<feature type="binding site" evidence="2">
    <location>
        <position position="201"/>
    </location>
    <ligand>
        <name>Mg(2+)</name>
        <dbReference type="ChEBI" id="CHEBI:18420"/>
        <label>5</label>
    </ligand>
</feature>
<feature type="binding site" evidence="2">
    <location>
        <position position="150"/>
    </location>
    <ligand>
        <name>ATP</name>
        <dbReference type="ChEBI" id="CHEBI:30616"/>
    </ligand>
</feature>
<feature type="binding site" evidence="2">
    <location>
        <position position="47"/>
    </location>
    <ligand>
        <name>Mg(2+)</name>
        <dbReference type="ChEBI" id="CHEBI:18420"/>
        <label>2</label>
    </ligand>
</feature>
<feature type="binding site" evidence="2">
    <location>
        <position position="124"/>
    </location>
    <ligand>
        <name>Mg(2+)</name>
        <dbReference type="ChEBI" id="CHEBI:18420"/>
        <label>1</label>
    </ligand>
</feature>
<feature type="binding site" evidence="2">
    <location>
        <position position="249"/>
    </location>
    <ligand>
        <name>substrate</name>
    </ligand>
</feature>
<dbReference type="EC" id="2.7.4.16" evidence="2"/>
<dbReference type="InParanoid" id="A0A517SKW9"/>
<feature type="binding site" evidence="2">
    <location>
        <position position="54"/>
    </location>
    <ligand>
        <name>substrate</name>
    </ligand>
</feature>
<sequence length="308" mass="32495">MPPAEHSEWNWIDDVRRRAGSGPRVAIGIGDDTALLKTSTATLVTTDMLMDGVDFVVGETPADLIGRKCLAVNLSDIAAMAGRPTGAVVSLALPRRGGRALAEGLYDGLLRLAQESGCPIVGGDTNSWDGPLVVNVAVLGEPTGRGAVTRAGARPGDRVFVTGPVGGSLPSLRHCTFRPRLSEAQALHQCVELHAMLDLSDGLSSDLFHIVEASQVGIELDAGAIPIHDDVAPGQPHADRLNHALSDGEDFELLFCVSEEDAQTLLSQPPGGVELYSIGRCVPEPGVWLLGADSRRPLGRGGWEHRFT</sequence>
<dbReference type="InterPro" id="IPR036676">
    <property type="entry name" value="PurM-like_C_sf"/>
</dbReference>
<dbReference type="PIRSF" id="PIRSF005303">
    <property type="entry name" value="Thiam_monoph_kin"/>
    <property type="match status" value="1"/>
</dbReference>
<comment type="pathway">
    <text evidence="2">Cofactor biosynthesis; thiamine diphosphate biosynthesis; thiamine diphosphate from thiamine phosphate: step 1/1.</text>
</comment>
<keyword evidence="2" id="KW-0547">Nucleotide-binding</keyword>
<evidence type="ECO:0000313" key="6">
    <source>
        <dbReference type="Proteomes" id="UP000315700"/>
    </source>
</evidence>
<dbReference type="HAMAP" id="MF_02128">
    <property type="entry name" value="TMP_kinase"/>
    <property type="match status" value="1"/>
</dbReference>
<feature type="binding site" evidence="2">
    <location>
        <position position="76"/>
    </location>
    <ligand>
        <name>Mg(2+)</name>
        <dbReference type="ChEBI" id="CHEBI:18420"/>
        <label>2</label>
    </ligand>
</feature>
<dbReference type="AlphaFoldDB" id="A0A517SKW9"/>
<name>A0A517SKW9_9PLAN</name>
<feature type="binding site" evidence="2">
    <location>
        <position position="106"/>
    </location>
    <ligand>
        <name>ATP</name>
        <dbReference type="ChEBI" id="CHEBI:30616"/>
    </ligand>
</feature>
<dbReference type="GO" id="GO:0005524">
    <property type="term" value="F:ATP binding"/>
    <property type="evidence" value="ECO:0007669"/>
    <property type="project" value="UniProtKB-UniRule"/>
</dbReference>
<dbReference type="FunCoup" id="A0A517SKW9">
    <property type="interactions" value="355"/>
</dbReference>
<evidence type="ECO:0000259" key="4">
    <source>
        <dbReference type="Pfam" id="PF02769"/>
    </source>
</evidence>
<feature type="binding site" evidence="2">
    <location>
        <position position="303"/>
    </location>
    <ligand>
        <name>substrate</name>
    </ligand>
</feature>
<dbReference type="GO" id="GO:0009228">
    <property type="term" value="P:thiamine biosynthetic process"/>
    <property type="evidence" value="ECO:0007669"/>
    <property type="project" value="UniProtKB-KW"/>
</dbReference>
<keyword evidence="2" id="KW-0067">ATP-binding</keyword>
<comment type="similarity">
    <text evidence="2">Belongs to the thiamine-monophosphate kinase family.</text>
</comment>
<dbReference type="Pfam" id="PF02769">
    <property type="entry name" value="AIRS_C"/>
    <property type="match status" value="1"/>
</dbReference>
<feature type="binding site" evidence="2">
    <location>
        <begin position="123"/>
        <end position="124"/>
    </location>
    <ligand>
        <name>ATP</name>
        <dbReference type="ChEBI" id="CHEBI:30616"/>
    </ligand>
</feature>
<comment type="function">
    <text evidence="2">Catalyzes the ATP-dependent phosphorylation of thiamine-monophosphate (TMP) to form thiamine-pyrophosphate (TPP), the active form of vitamin B1.</text>
</comment>
<evidence type="ECO:0000256" key="2">
    <source>
        <dbReference type="HAMAP-Rule" id="MF_02128"/>
    </source>
</evidence>
<dbReference type="RefSeq" id="WP_145034187.1">
    <property type="nucleotide sequence ID" value="NZ_CP036271.1"/>
</dbReference>
<keyword evidence="2" id="KW-0479">Metal-binding</keyword>